<feature type="binding site" evidence="10">
    <location>
        <position position="107"/>
    </location>
    <ligand>
        <name>shikimate</name>
        <dbReference type="ChEBI" id="CHEBI:36208"/>
    </ligand>
</feature>
<evidence type="ECO:0000259" key="13">
    <source>
        <dbReference type="Pfam" id="PF18317"/>
    </source>
</evidence>
<comment type="catalytic activity">
    <reaction evidence="7">
        <text>L-quinate + NAD(+) = 3-dehydroquinate + NADH + H(+)</text>
        <dbReference type="Rhea" id="RHEA:22364"/>
        <dbReference type="ChEBI" id="CHEBI:15378"/>
        <dbReference type="ChEBI" id="CHEBI:29751"/>
        <dbReference type="ChEBI" id="CHEBI:32364"/>
        <dbReference type="ChEBI" id="CHEBI:57540"/>
        <dbReference type="ChEBI" id="CHEBI:57945"/>
        <dbReference type="EC" id="1.1.1.24"/>
    </reaction>
</comment>
<evidence type="ECO:0000256" key="5">
    <source>
        <dbReference type="ARBA" id="ARBA00023141"/>
    </source>
</evidence>
<keyword evidence="5 10" id="KW-0057">Aromatic amino acid biosynthesis</keyword>
<feature type="binding site" evidence="10">
    <location>
        <position position="92"/>
    </location>
    <ligand>
        <name>shikimate</name>
        <dbReference type="ChEBI" id="CHEBI:36208"/>
    </ligand>
</feature>
<feature type="binding site" evidence="10">
    <location>
        <position position="257"/>
    </location>
    <ligand>
        <name>shikimate</name>
        <dbReference type="ChEBI" id="CHEBI:36208"/>
    </ligand>
</feature>
<dbReference type="SUPFAM" id="SSF53223">
    <property type="entry name" value="Aminoacid dehydrogenase-like, N-terminal domain"/>
    <property type="match status" value="1"/>
</dbReference>
<evidence type="ECO:0000256" key="8">
    <source>
        <dbReference type="ARBA" id="ARBA00052329"/>
    </source>
</evidence>
<dbReference type="Pfam" id="PF08501">
    <property type="entry name" value="Shikimate_dh_N"/>
    <property type="match status" value="1"/>
</dbReference>
<sequence length="283" mass="30620">MPISARTKVVGLLGYPVAHSFSPPMHNAAFKALGLDWVYLAFSVEPRWLPAAVAGIKALGFMGVNVTIPYKESILPLLDEIDPLAELIGAVNTVVVKEGKLVGYNTDASGFWRSLKEEGVDPKGRQALILGAGGAARAVAFTLLKQGCSSLYLANRTYHRAQELAKTLEKAGSIPVKAFPLEESSLASILPEVDLIINTTSVGMESKGGELPLEARKLETRHIVYDLVYNPPRTKLLELASSRGCRTISGRSMLLYQGAEAFTLWTGREAPLEVMKEVLDSLL</sequence>
<dbReference type="InterPro" id="IPR013708">
    <property type="entry name" value="Shikimate_DH-bd_N"/>
</dbReference>
<keyword evidence="15" id="KW-1185">Reference proteome</keyword>
<dbReference type="FunFam" id="3.40.50.720:FF:000086">
    <property type="entry name" value="Quinate/shikimate dehydrogenase"/>
    <property type="match status" value="1"/>
</dbReference>
<evidence type="ECO:0000259" key="11">
    <source>
        <dbReference type="Pfam" id="PF01488"/>
    </source>
</evidence>
<feature type="binding site" evidence="10">
    <location>
        <position position="227"/>
    </location>
    <ligand>
        <name>NADP(+)</name>
        <dbReference type="ChEBI" id="CHEBI:58349"/>
    </ligand>
</feature>
<dbReference type="NCBIfam" id="TIGR00507">
    <property type="entry name" value="aroE"/>
    <property type="match status" value="1"/>
</dbReference>
<dbReference type="GO" id="GO:0004764">
    <property type="term" value="F:shikimate 3-dehydrogenase (NADP+) activity"/>
    <property type="evidence" value="ECO:0007669"/>
    <property type="project" value="UniProtKB-UniRule"/>
</dbReference>
<keyword evidence="4 10" id="KW-0560">Oxidoreductase</keyword>
<evidence type="ECO:0000256" key="10">
    <source>
        <dbReference type="HAMAP-Rule" id="MF_00222"/>
    </source>
</evidence>
<reference evidence="14 15" key="1">
    <citation type="submission" date="2017-04" db="EMBL/GenBank/DDBJ databases">
        <authorList>
            <person name="Afonso C.L."/>
            <person name="Miller P.J."/>
            <person name="Scott M.A."/>
            <person name="Spackman E."/>
            <person name="Goraichik I."/>
            <person name="Dimitrov K.M."/>
            <person name="Suarez D.L."/>
            <person name="Swayne D.E."/>
        </authorList>
    </citation>
    <scope>NUCLEOTIDE SEQUENCE [LARGE SCALE GENOMIC DNA]</scope>
    <source>
        <strain evidence="14 15">ToBE</strain>
    </source>
</reference>
<feature type="binding site" evidence="10">
    <location>
        <position position="229"/>
    </location>
    <ligand>
        <name>shikimate</name>
        <dbReference type="ChEBI" id="CHEBI:36208"/>
    </ligand>
</feature>
<dbReference type="FunFam" id="3.40.50.10860:FF:000004">
    <property type="entry name" value="Quinate/shikimate dehydrogenase"/>
    <property type="match status" value="1"/>
</dbReference>
<comment type="similarity">
    <text evidence="10">Belongs to the shikimate dehydrogenase family.</text>
</comment>
<dbReference type="GO" id="GO:0019632">
    <property type="term" value="P:shikimate metabolic process"/>
    <property type="evidence" value="ECO:0007669"/>
    <property type="project" value="InterPro"/>
</dbReference>
<dbReference type="Proteomes" id="UP000192569">
    <property type="component" value="Chromosome I"/>
</dbReference>
<dbReference type="Pfam" id="PF18317">
    <property type="entry name" value="SDH_C"/>
    <property type="match status" value="1"/>
</dbReference>
<dbReference type="GO" id="GO:0009073">
    <property type="term" value="P:aromatic amino acid family biosynthetic process"/>
    <property type="evidence" value="ECO:0007669"/>
    <property type="project" value="UniProtKB-KW"/>
</dbReference>
<dbReference type="EC" id="1.1.1.25" evidence="10"/>
<dbReference type="InterPro" id="IPR011342">
    <property type="entry name" value="Shikimate_DH"/>
</dbReference>
<keyword evidence="2 10" id="KW-0028">Amino-acid biosynthesis</keyword>
<accession>A0A1W1VZ52</accession>
<evidence type="ECO:0000256" key="6">
    <source>
        <dbReference type="ARBA" id="ARBA00049442"/>
    </source>
</evidence>
<dbReference type="RefSeq" id="WP_084666008.1">
    <property type="nucleotide sequence ID" value="NZ_LT838272.1"/>
</dbReference>
<comment type="catalytic activity">
    <reaction evidence="6 10">
        <text>shikimate + NADP(+) = 3-dehydroshikimate + NADPH + H(+)</text>
        <dbReference type="Rhea" id="RHEA:17737"/>
        <dbReference type="ChEBI" id="CHEBI:15378"/>
        <dbReference type="ChEBI" id="CHEBI:16630"/>
        <dbReference type="ChEBI" id="CHEBI:36208"/>
        <dbReference type="ChEBI" id="CHEBI:57783"/>
        <dbReference type="ChEBI" id="CHEBI:58349"/>
        <dbReference type="EC" id="1.1.1.25"/>
    </reaction>
</comment>
<evidence type="ECO:0000259" key="12">
    <source>
        <dbReference type="Pfam" id="PF08501"/>
    </source>
</evidence>
<keyword evidence="3 10" id="KW-0521">NADP</keyword>
<dbReference type="HAMAP" id="MF_00222">
    <property type="entry name" value="Shikimate_DH_AroE"/>
    <property type="match status" value="1"/>
</dbReference>
<evidence type="ECO:0000256" key="7">
    <source>
        <dbReference type="ARBA" id="ARBA00051639"/>
    </source>
</evidence>
<feature type="binding site" evidence="10">
    <location>
        <position position="250"/>
    </location>
    <ligand>
        <name>NADP(+)</name>
        <dbReference type="ChEBI" id="CHEBI:58349"/>
    </ligand>
</feature>
<dbReference type="InterPro" id="IPR022893">
    <property type="entry name" value="Shikimate_DH_fam"/>
</dbReference>
<dbReference type="Pfam" id="PF01488">
    <property type="entry name" value="Shikimate_DH"/>
    <property type="match status" value="1"/>
</dbReference>
<feature type="domain" description="Quinate/shikimate 5-dehydrogenase/glutamyl-tRNA reductase" evidence="11">
    <location>
        <begin position="122"/>
        <end position="201"/>
    </location>
</feature>
<comment type="function">
    <text evidence="10">Involved in the biosynthesis of the chorismate, which leads to the biosynthesis of aromatic amino acids. Catalyzes the reversible NADPH linked reduction of 3-dehydroshikimate (DHSA) to yield shikimate (SA).</text>
</comment>
<evidence type="ECO:0000256" key="1">
    <source>
        <dbReference type="ARBA" id="ARBA00004871"/>
    </source>
</evidence>
<dbReference type="NCBIfam" id="NF001314">
    <property type="entry name" value="PRK00258.2-2"/>
    <property type="match status" value="1"/>
</dbReference>
<dbReference type="OrthoDB" id="9792692at2"/>
<feature type="binding site" evidence="10">
    <location>
        <begin position="20"/>
        <end position="22"/>
    </location>
    <ligand>
        <name>shikimate</name>
        <dbReference type="ChEBI" id="CHEBI:36208"/>
    </ligand>
</feature>
<dbReference type="STRING" id="698762.SAMN00808754_2453"/>
<dbReference type="InterPro" id="IPR046346">
    <property type="entry name" value="Aminoacid_DH-like_N_sf"/>
</dbReference>
<organism evidence="14 15">
    <name type="scientific">Thermanaeromonas toyohensis ToBE</name>
    <dbReference type="NCBI Taxonomy" id="698762"/>
    <lineage>
        <taxon>Bacteria</taxon>
        <taxon>Bacillati</taxon>
        <taxon>Bacillota</taxon>
        <taxon>Clostridia</taxon>
        <taxon>Neomoorellales</taxon>
        <taxon>Neomoorellaceae</taxon>
        <taxon>Thermanaeromonas</taxon>
    </lineage>
</organism>
<dbReference type="PANTHER" id="PTHR21089">
    <property type="entry name" value="SHIKIMATE DEHYDROGENASE"/>
    <property type="match status" value="1"/>
</dbReference>
<dbReference type="GO" id="GO:0030266">
    <property type="term" value="F:quinate 3-dehydrogenase (NAD+) activity"/>
    <property type="evidence" value="ECO:0007669"/>
    <property type="project" value="UniProtKB-EC"/>
</dbReference>
<proteinExistence type="inferred from homology"/>
<comment type="pathway">
    <text evidence="9">Aromatic compound metabolism; 3,4-dihydroxybenzoate biosynthesis; 3-dehydroquinate from D-quinate (NAD(+) route).</text>
</comment>
<dbReference type="Gene3D" id="3.40.50.10860">
    <property type="entry name" value="Leucine Dehydrogenase, chain A, domain 1"/>
    <property type="match status" value="1"/>
</dbReference>
<evidence type="ECO:0000313" key="14">
    <source>
        <dbReference type="EMBL" id="SMB98628.1"/>
    </source>
</evidence>
<name>A0A1W1VZ52_9FIRM</name>
<feature type="binding site" evidence="10">
    <location>
        <begin position="155"/>
        <end position="160"/>
    </location>
    <ligand>
        <name>NADP(+)</name>
        <dbReference type="ChEBI" id="CHEBI:58349"/>
    </ligand>
</feature>
<gene>
    <name evidence="10" type="primary">aroE</name>
    <name evidence="14" type="ORF">SAMN00808754_2453</name>
</gene>
<feature type="domain" description="SDH C-terminal" evidence="13">
    <location>
        <begin position="250"/>
        <end position="279"/>
    </location>
</feature>
<protein>
    <recommendedName>
        <fullName evidence="10">Shikimate dehydrogenase (NADP(+))</fullName>
        <shortName evidence="10">SDH</shortName>
        <ecNumber evidence="10">1.1.1.25</ecNumber>
    </recommendedName>
</protein>
<feature type="domain" description="Shikimate dehydrogenase substrate binding N-terminal" evidence="12">
    <location>
        <begin position="12"/>
        <end position="94"/>
    </location>
</feature>
<dbReference type="GO" id="GO:0008652">
    <property type="term" value="P:amino acid biosynthetic process"/>
    <property type="evidence" value="ECO:0007669"/>
    <property type="project" value="UniProtKB-KW"/>
</dbReference>
<evidence type="ECO:0000313" key="15">
    <source>
        <dbReference type="Proteomes" id="UP000192569"/>
    </source>
</evidence>
<dbReference type="InterPro" id="IPR006151">
    <property type="entry name" value="Shikm_DH/Glu-tRNA_Rdtase"/>
</dbReference>
<feature type="binding site" evidence="10">
    <location>
        <position position="67"/>
    </location>
    <ligand>
        <name>shikimate</name>
        <dbReference type="ChEBI" id="CHEBI:36208"/>
    </ligand>
</feature>
<comment type="caution">
    <text evidence="10">Lacks conserved residue(s) required for the propagation of feature annotation.</text>
</comment>
<dbReference type="GO" id="GO:0052734">
    <property type="term" value="F:shikimate 3-dehydrogenase (NAD+) activity"/>
    <property type="evidence" value="ECO:0007669"/>
    <property type="project" value="RHEA"/>
</dbReference>
<dbReference type="SUPFAM" id="SSF51735">
    <property type="entry name" value="NAD(P)-binding Rossmann-fold domains"/>
    <property type="match status" value="1"/>
</dbReference>
<evidence type="ECO:0000256" key="4">
    <source>
        <dbReference type="ARBA" id="ARBA00023002"/>
    </source>
</evidence>
<evidence type="ECO:0000256" key="3">
    <source>
        <dbReference type="ARBA" id="ARBA00022857"/>
    </source>
</evidence>
<dbReference type="Gene3D" id="3.40.50.720">
    <property type="entry name" value="NAD(P)-binding Rossmann-like Domain"/>
    <property type="match status" value="1"/>
</dbReference>
<evidence type="ECO:0000256" key="9">
    <source>
        <dbReference type="ARBA" id="ARBA00060613"/>
    </source>
</evidence>
<dbReference type="PANTHER" id="PTHR21089:SF1">
    <property type="entry name" value="BIFUNCTIONAL 3-DEHYDROQUINATE DEHYDRATASE_SHIKIMATE DEHYDROGENASE, CHLOROPLASTIC"/>
    <property type="match status" value="1"/>
</dbReference>
<dbReference type="GO" id="GO:0009423">
    <property type="term" value="P:chorismate biosynthetic process"/>
    <property type="evidence" value="ECO:0007669"/>
    <property type="project" value="UniProtKB-UniRule"/>
</dbReference>
<evidence type="ECO:0000256" key="2">
    <source>
        <dbReference type="ARBA" id="ARBA00022605"/>
    </source>
</evidence>
<dbReference type="CDD" id="cd01065">
    <property type="entry name" value="NAD_bind_Shikimate_DH"/>
    <property type="match status" value="1"/>
</dbReference>
<feature type="binding site" evidence="10">
    <location>
        <begin position="131"/>
        <end position="135"/>
    </location>
    <ligand>
        <name>NADP(+)</name>
        <dbReference type="ChEBI" id="CHEBI:58349"/>
    </ligand>
</feature>
<dbReference type="GO" id="GO:0050661">
    <property type="term" value="F:NADP binding"/>
    <property type="evidence" value="ECO:0007669"/>
    <property type="project" value="InterPro"/>
</dbReference>
<comment type="pathway">
    <text evidence="1 10">Metabolic intermediate biosynthesis; chorismate biosynthesis; chorismate from D-erythrose 4-phosphate and phosphoenolpyruvate: step 4/7.</text>
</comment>
<dbReference type="InterPro" id="IPR041121">
    <property type="entry name" value="SDH_C"/>
</dbReference>
<dbReference type="EMBL" id="LT838272">
    <property type="protein sequence ID" value="SMB98628.1"/>
    <property type="molecule type" value="Genomic_DNA"/>
</dbReference>
<dbReference type="AlphaFoldDB" id="A0A1W1VZ52"/>
<dbReference type="InterPro" id="IPR036291">
    <property type="entry name" value="NAD(P)-bd_dom_sf"/>
</dbReference>
<comment type="catalytic activity">
    <reaction evidence="8">
        <text>shikimate + NAD(+) = 3-dehydroshikimate + NADH + H(+)</text>
        <dbReference type="Rhea" id="RHEA:17741"/>
        <dbReference type="ChEBI" id="CHEBI:15378"/>
        <dbReference type="ChEBI" id="CHEBI:16630"/>
        <dbReference type="ChEBI" id="CHEBI:36208"/>
        <dbReference type="ChEBI" id="CHEBI:57540"/>
        <dbReference type="ChEBI" id="CHEBI:57945"/>
    </reaction>
</comment>
<dbReference type="UniPathway" id="UPA00053">
    <property type="reaction ID" value="UER00087"/>
</dbReference>
<dbReference type="NCBIfam" id="NF001319">
    <property type="entry name" value="PRK00258.3-3"/>
    <property type="match status" value="1"/>
</dbReference>
<comment type="subunit">
    <text evidence="10">Homodimer.</text>
</comment>
<feature type="active site" description="Proton acceptor" evidence="10">
    <location>
        <position position="71"/>
    </location>
</feature>